<reference evidence="2" key="1">
    <citation type="journal article" date="2001" name="Appl. Environ. Microbiol.">
        <title>Sequence analysis of a 101-kilobase plasmid required for agar degradation by a Microscilla isolate.</title>
        <authorList>
            <person name="Zhong Z."/>
            <person name="Toukdarian A."/>
            <person name="Helinski D."/>
            <person name="Knauf V."/>
            <person name="Sykes S."/>
            <person name="Wilkinson J.E."/>
            <person name="O'Bryne C."/>
            <person name="Shea T."/>
            <person name="DeLoughery C."/>
            <person name="Caspi R."/>
        </authorList>
    </citation>
    <scope>NUCLEOTIDE SEQUENCE</scope>
    <source>
        <strain evidence="2">PRE1</strain>
        <plasmid evidence="2">pSD15</plasmid>
    </source>
</reference>
<sequence length="280" mass="31917">MVISIMNWKGGVGKTSSTINLGYSLARLGFKVLLIDLDPQENLSNTDKQNKERKHFITDCLQNKDLEIKPYRFKENLDICHMDGKKAYDRALVDLDSDKVDGLFRLGEKLEKGIINKYDFILLDTAPGFNMISRNALLASNYLLVPSELSQDSIDGAMKLQNEVNGVARFNPGLEILGMFIIRPKLRTIYQQSVKEYSDENFKGHMFSTKIRENIRIGESKTIGGAVLEYYPEATSARDYVVLTFEIMERLHEKGRLPGGKKSLDRAKKIEEELFKPVNR</sequence>
<dbReference type="InterPro" id="IPR025669">
    <property type="entry name" value="AAA_dom"/>
</dbReference>
<dbReference type="AlphaFoldDB" id="Q93PC8"/>
<keyword evidence="2" id="KW-0614">Plasmid</keyword>
<dbReference type="PANTHER" id="PTHR13696:SF99">
    <property type="entry name" value="COBYRINIC ACID AC-DIAMIDE SYNTHASE"/>
    <property type="match status" value="1"/>
</dbReference>
<feature type="domain" description="AAA" evidence="1">
    <location>
        <begin position="2"/>
        <end position="175"/>
    </location>
</feature>
<dbReference type="EMBL" id="AF339846">
    <property type="protein sequence ID" value="AAK62823.1"/>
    <property type="molecule type" value="Genomic_DNA"/>
</dbReference>
<dbReference type="InterPro" id="IPR050678">
    <property type="entry name" value="DNA_Partitioning_ATPase"/>
</dbReference>
<accession>Q93PC8</accession>
<dbReference type="SUPFAM" id="SSF52540">
    <property type="entry name" value="P-loop containing nucleoside triphosphate hydrolases"/>
    <property type="match status" value="1"/>
</dbReference>
<dbReference type="Pfam" id="PF13614">
    <property type="entry name" value="AAA_31"/>
    <property type="match status" value="1"/>
</dbReference>
<dbReference type="CDD" id="cd02042">
    <property type="entry name" value="ParAB_family"/>
    <property type="match status" value="1"/>
</dbReference>
<geneLocation type="plasmid" evidence="2">
    <name>pSD15</name>
</geneLocation>
<dbReference type="RefSeq" id="WP_010925615.1">
    <property type="nucleotide sequence ID" value="NC_002806.1"/>
</dbReference>
<dbReference type="Gene3D" id="3.40.50.300">
    <property type="entry name" value="P-loop containing nucleotide triphosphate hydrolases"/>
    <property type="match status" value="1"/>
</dbReference>
<dbReference type="InterPro" id="IPR027417">
    <property type="entry name" value="P-loop_NTPase"/>
</dbReference>
<name>Q93PC8_9BACT</name>
<proteinExistence type="predicted"/>
<dbReference type="PANTHER" id="PTHR13696">
    <property type="entry name" value="P-LOOP CONTAINING NUCLEOSIDE TRIPHOSPHATE HYDROLASE"/>
    <property type="match status" value="1"/>
</dbReference>
<evidence type="ECO:0000313" key="2">
    <source>
        <dbReference type="EMBL" id="AAK62823.1"/>
    </source>
</evidence>
<protein>
    <submittedName>
        <fullName evidence="2">MS101, putative partition protein</fullName>
    </submittedName>
</protein>
<organism evidence="2">
    <name type="scientific">Microscilla sp. PRE1</name>
    <dbReference type="NCBI Taxonomy" id="155537"/>
    <lineage>
        <taxon>Bacteria</taxon>
        <taxon>Pseudomonadati</taxon>
        <taxon>Bacteroidota</taxon>
        <taxon>Cytophagia</taxon>
        <taxon>Cytophagales</taxon>
        <taxon>Microscillaceae</taxon>
        <taxon>Microscilla</taxon>
    </lineage>
</organism>
<evidence type="ECO:0000259" key="1">
    <source>
        <dbReference type="Pfam" id="PF13614"/>
    </source>
</evidence>